<dbReference type="Proteomes" id="UP000515124">
    <property type="component" value="Unplaced"/>
</dbReference>
<dbReference type="InterPro" id="IPR027417">
    <property type="entry name" value="P-loop_NTPase"/>
</dbReference>
<evidence type="ECO:0000259" key="5">
    <source>
        <dbReference type="Pfam" id="PF23598"/>
    </source>
</evidence>
<evidence type="ECO:0000313" key="6">
    <source>
        <dbReference type="Proteomes" id="UP000515124"/>
    </source>
</evidence>
<dbReference type="GO" id="GO:0043531">
    <property type="term" value="F:ADP binding"/>
    <property type="evidence" value="ECO:0007669"/>
    <property type="project" value="InterPro"/>
</dbReference>
<evidence type="ECO:0000256" key="2">
    <source>
        <dbReference type="ARBA" id="ARBA00022821"/>
    </source>
</evidence>
<dbReference type="Gene3D" id="3.40.50.300">
    <property type="entry name" value="P-loop containing nucleotide triphosphate hydrolases"/>
    <property type="match status" value="1"/>
</dbReference>
<dbReference type="AlphaFoldDB" id="A0A6P5U0C1"/>
<dbReference type="Pfam" id="PF23598">
    <property type="entry name" value="LRR_14"/>
    <property type="match status" value="1"/>
</dbReference>
<dbReference type="Pfam" id="PF23559">
    <property type="entry name" value="WHD_DRP"/>
    <property type="match status" value="1"/>
</dbReference>
<keyword evidence="1" id="KW-0677">Repeat</keyword>
<evidence type="ECO:0000256" key="1">
    <source>
        <dbReference type="ARBA" id="ARBA00022737"/>
    </source>
</evidence>
<dbReference type="InterPro" id="IPR042197">
    <property type="entry name" value="Apaf_helical"/>
</dbReference>
<dbReference type="SUPFAM" id="SSF52058">
    <property type="entry name" value="L domain-like"/>
    <property type="match status" value="1"/>
</dbReference>
<dbReference type="KEGG" id="pavi:110772733"/>
<dbReference type="InterPro" id="IPR002182">
    <property type="entry name" value="NB-ARC"/>
</dbReference>
<evidence type="ECO:0000313" key="7">
    <source>
        <dbReference type="RefSeq" id="XP_021832882.1"/>
    </source>
</evidence>
<organism evidence="6 7">
    <name type="scientific">Prunus avium</name>
    <name type="common">Cherry</name>
    <name type="synonym">Cerasus avium</name>
    <dbReference type="NCBI Taxonomy" id="42229"/>
    <lineage>
        <taxon>Eukaryota</taxon>
        <taxon>Viridiplantae</taxon>
        <taxon>Streptophyta</taxon>
        <taxon>Embryophyta</taxon>
        <taxon>Tracheophyta</taxon>
        <taxon>Spermatophyta</taxon>
        <taxon>Magnoliopsida</taxon>
        <taxon>eudicotyledons</taxon>
        <taxon>Gunneridae</taxon>
        <taxon>Pentapetalae</taxon>
        <taxon>rosids</taxon>
        <taxon>fabids</taxon>
        <taxon>Rosales</taxon>
        <taxon>Rosaceae</taxon>
        <taxon>Amygdaloideae</taxon>
        <taxon>Amygdaleae</taxon>
        <taxon>Prunus</taxon>
    </lineage>
</organism>
<keyword evidence="2" id="KW-0611">Plant defense</keyword>
<dbReference type="RefSeq" id="XP_021832882.1">
    <property type="nucleotide sequence ID" value="XM_021977190.1"/>
</dbReference>
<dbReference type="Gene3D" id="3.80.10.10">
    <property type="entry name" value="Ribonuclease Inhibitor"/>
    <property type="match status" value="1"/>
</dbReference>
<dbReference type="GeneID" id="110772733"/>
<dbReference type="SUPFAM" id="SSF52540">
    <property type="entry name" value="P-loop containing nucleoside triphosphate hydrolases"/>
    <property type="match status" value="1"/>
</dbReference>
<protein>
    <submittedName>
        <fullName evidence="7">Disease resistance protein RGA3</fullName>
    </submittedName>
</protein>
<dbReference type="PROSITE" id="PS51450">
    <property type="entry name" value="LRR"/>
    <property type="match status" value="1"/>
</dbReference>
<feature type="domain" description="Disease resistance R13L4/SHOC-2-like LRR" evidence="5">
    <location>
        <begin position="390"/>
        <end position="524"/>
    </location>
</feature>
<dbReference type="InterPro" id="IPR058922">
    <property type="entry name" value="WHD_DRP"/>
</dbReference>
<dbReference type="PANTHER" id="PTHR36766:SF61">
    <property type="entry name" value="NB-ARC DOMAIN DISEASE RESISTANCE PROTEIN"/>
    <property type="match status" value="1"/>
</dbReference>
<dbReference type="Pfam" id="PF00931">
    <property type="entry name" value="NB-ARC"/>
    <property type="match status" value="1"/>
</dbReference>
<dbReference type="InterPro" id="IPR055414">
    <property type="entry name" value="LRR_R13L4/SHOC2-like"/>
</dbReference>
<dbReference type="InterPro" id="IPR001611">
    <property type="entry name" value="Leu-rich_rpt"/>
</dbReference>
<keyword evidence="6" id="KW-1185">Reference proteome</keyword>
<feature type="domain" description="Disease resistance protein winged helix" evidence="4">
    <location>
        <begin position="265"/>
        <end position="330"/>
    </location>
</feature>
<dbReference type="Gene3D" id="1.10.8.430">
    <property type="entry name" value="Helical domain of apoptotic protease-activating factors"/>
    <property type="match status" value="1"/>
</dbReference>
<dbReference type="GO" id="GO:0006952">
    <property type="term" value="P:defense response"/>
    <property type="evidence" value="ECO:0007669"/>
    <property type="project" value="UniProtKB-KW"/>
</dbReference>
<dbReference type="PANTHER" id="PTHR36766">
    <property type="entry name" value="PLANT BROAD-SPECTRUM MILDEW RESISTANCE PROTEIN RPW8"/>
    <property type="match status" value="1"/>
</dbReference>
<dbReference type="InterPro" id="IPR032675">
    <property type="entry name" value="LRR_dom_sf"/>
</dbReference>
<evidence type="ECO:0000259" key="4">
    <source>
        <dbReference type="Pfam" id="PF23559"/>
    </source>
</evidence>
<feature type="domain" description="NB-ARC" evidence="3">
    <location>
        <begin position="13"/>
        <end position="170"/>
    </location>
</feature>
<proteinExistence type="predicted"/>
<gene>
    <name evidence="7" type="primary">LOC110772733</name>
</gene>
<name>A0A6P5U0C1_PRUAV</name>
<dbReference type="PRINTS" id="PR00364">
    <property type="entry name" value="DISEASERSIST"/>
</dbReference>
<evidence type="ECO:0000259" key="3">
    <source>
        <dbReference type="Pfam" id="PF00931"/>
    </source>
</evidence>
<reference evidence="7" key="1">
    <citation type="submission" date="2025-08" db="UniProtKB">
        <authorList>
            <consortium name="RefSeq"/>
        </authorList>
    </citation>
    <scope>IDENTIFICATION</scope>
</reference>
<sequence length="526" mass="59871">MQQGDDDQSGNSNNKVSVIPIVGIGGLGKTTFAKWVYDDKSVVGHFELRMWASVPVDFELTRLTRLILGSALDTDISDKLTLDQLQGRLREALKDKKFLLVLDDVWNDDALKWSQLRDLVIEGAKSGSKILVTTRNISVASIMGTIPTNINLEFLSSEDCLSLFVECAFKDGCDKDYPNLFEMGKDIVRKCRGVPLAVKTLGSQLYSKTDEREWKLVRDSEIWKLEREGSGHILPALKLSYTRLPPHLRQCLAYCSHLRKDMIGFNSCQLIRYWMAHGILDQSRVHGNMELEDIGELYFKDLWARSFFQNVIDYHVLYEFDMHDLIHDLVQSVAQGECFTMKSANTKDIYENVRHLTFLEAGQNVSTTLQKLNKVRTVAANIIDIDESFVHTCFSRFKYLRVVELPRCSLQVLPSSMGSLKHLRYLDLSYNEAITKLPNAICRLQSLQTLNLIGCVNLEEFPRDINKLISLTSLWLTTKQASFTENGAGCLKSLRFLYITKCSNLTSLPCETSYLASLRTLRIEKC</sequence>
<accession>A0A6P5U0C1</accession>